<evidence type="ECO:0000313" key="1">
    <source>
        <dbReference type="EMBL" id="MDD0817038.1"/>
    </source>
</evidence>
<dbReference type="RefSeq" id="WP_273929382.1">
    <property type="nucleotide sequence ID" value="NZ_JAQSIN010000006.1"/>
</dbReference>
<keyword evidence="2" id="KW-1185">Reference proteome</keyword>
<sequence length="310" mass="32859">MALTHINISRTTGGDGGDFRATMPGGHLPLSNNAALNPTFGSSQVAVIGTGSMNMWNLGAAYATTGEYAGGRLVFGLNIPYATMKQNVRNVGTAPALHWPTQGAPSAAVQNGVAQQFNAAYQQELSAAAAGQNGELAGLGDVEVLASWAHRTEQFRTTVGLNLVLPTGNYNSAAAFYVGGGNFYTVRPGVQLVYLPTPKVALAGKVSLGLNSRNQDTHVRSGNWAGLEAAAGYFTPLGPVGVHWVRVQQYHDDVDNPLGTNRLRLNNFGAFFTTKVPMLDAALTLQYMNTANSQYAKSGSFTQLRMSKEF</sequence>
<protein>
    <submittedName>
        <fullName evidence="1">Transporter</fullName>
    </submittedName>
</protein>
<reference evidence="1 2" key="1">
    <citation type="submission" date="2023-02" db="EMBL/GenBank/DDBJ databases">
        <title>Bacterial whole genome sequence for Curvibacter sp. HBC28.</title>
        <authorList>
            <person name="Le V."/>
            <person name="Ko S.-R."/>
            <person name="Ahn C.-Y."/>
            <person name="Oh H.-M."/>
        </authorList>
    </citation>
    <scope>NUCLEOTIDE SEQUENCE [LARGE SCALE GENOMIC DNA]</scope>
    <source>
        <strain evidence="1 2">HBC28</strain>
    </source>
</reference>
<accession>A0ABT5MKC9</accession>
<evidence type="ECO:0000313" key="2">
    <source>
        <dbReference type="Proteomes" id="UP001528672"/>
    </source>
</evidence>
<dbReference type="Pfam" id="PF13557">
    <property type="entry name" value="Phenol_MetA_deg"/>
    <property type="match status" value="1"/>
</dbReference>
<dbReference type="EMBL" id="JAQSIO010000013">
    <property type="protein sequence ID" value="MDD0817038.1"/>
    <property type="molecule type" value="Genomic_DNA"/>
</dbReference>
<dbReference type="InterPro" id="IPR025737">
    <property type="entry name" value="FApF"/>
</dbReference>
<name>A0ABT5MKC9_9BURK</name>
<proteinExistence type="predicted"/>
<organism evidence="1 2">
    <name type="scientific">Curvibacter microcysteis</name>
    <dbReference type="NCBI Taxonomy" id="3026419"/>
    <lineage>
        <taxon>Bacteria</taxon>
        <taxon>Pseudomonadati</taxon>
        <taxon>Pseudomonadota</taxon>
        <taxon>Betaproteobacteria</taxon>
        <taxon>Burkholderiales</taxon>
        <taxon>Comamonadaceae</taxon>
        <taxon>Curvibacter</taxon>
    </lineage>
</organism>
<dbReference type="Proteomes" id="UP001528672">
    <property type="component" value="Unassembled WGS sequence"/>
</dbReference>
<gene>
    <name evidence="1" type="ORF">PSQ39_20565</name>
</gene>
<comment type="caution">
    <text evidence="1">The sequence shown here is derived from an EMBL/GenBank/DDBJ whole genome shotgun (WGS) entry which is preliminary data.</text>
</comment>